<accession>A0AAV6LFT6</accession>
<dbReference type="GO" id="GO:0034517">
    <property type="term" value="P:ribophagy"/>
    <property type="evidence" value="ECO:0007669"/>
    <property type="project" value="TreeGrafter"/>
</dbReference>
<reference evidence="2" key="1">
    <citation type="submission" date="2020-08" db="EMBL/GenBank/DDBJ databases">
        <title>Plant Genome Project.</title>
        <authorList>
            <person name="Zhang R.-G."/>
        </authorList>
    </citation>
    <scope>NUCLEOTIDE SEQUENCE</scope>
    <source>
        <strain evidence="2">WSP0</strain>
        <tissue evidence="2">Leaf</tissue>
    </source>
</reference>
<dbReference type="GO" id="GO:0000422">
    <property type="term" value="P:autophagy of mitochondrion"/>
    <property type="evidence" value="ECO:0007669"/>
    <property type="project" value="TreeGrafter"/>
</dbReference>
<dbReference type="GO" id="GO:0061709">
    <property type="term" value="P:reticulophagy"/>
    <property type="evidence" value="ECO:0007669"/>
    <property type="project" value="TreeGrafter"/>
</dbReference>
<name>A0AAV6LFT6_9ERIC</name>
<gene>
    <name evidence="2" type="ORF">RHGRI_000236</name>
</gene>
<dbReference type="PANTHER" id="PTHR13222:SF1">
    <property type="entry name" value="RB1-INDUCIBLE COILED-COIL PROTEIN 1"/>
    <property type="match status" value="1"/>
</dbReference>
<sequence>MMNDPSFANASGSSHLGVFGDGPTPTPDSVSPTADDHDRMVYDRSLTALEAYCSGSARVFGTGSTPDSLSDTSDEKWYGLTGVLIHFMLMFTRHKDVNTVKKLVDDCVTSQLSSSLRPHDAVSALGPMYDGHDKNYLPTMQACDRAISNLLDICKDKKTKMNNFVHNYMQKIAYI</sequence>
<proteinExistence type="predicted"/>
<organism evidence="2 3">
    <name type="scientific">Rhododendron griersonianum</name>
    <dbReference type="NCBI Taxonomy" id="479676"/>
    <lineage>
        <taxon>Eukaryota</taxon>
        <taxon>Viridiplantae</taxon>
        <taxon>Streptophyta</taxon>
        <taxon>Embryophyta</taxon>
        <taxon>Tracheophyta</taxon>
        <taxon>Spermatophyta</taxon>
        <taxon>Magnoliopsida</taxon>
        <taxon>eudicotyledons</taxon>
        <taxon>Gunneridae</taxon>
        <taxon>Pentapetalae</taxon>
        <taxon>asterids</taxon>
        <taxon>Ericales</taxon>
        <taxon>Ericaceae</taxon>
        <taxon>Ericoideae</taxon>
        <taxon>Rhodoreae</taxon>
        <taxon>Rhododendron</taxon>
    </lineage>
</organism>
<protein>
    <submittedName>
        <fullName evidence="2">Uncharacterized protein</fullName>
    </submittedName>
</protein>
<dbReference type="GO" id="GO:0019901">
    <property type="term" value="F:protein kinase binding"/>
    <property type="evidence" value="ECO:0007669"/>
    <property type="project" value="TreeGrafter"/>
</dbReference>
<dbReference type="GO" id="GO:0034727">
    <property type="term" value="P:piecemeal microautophagy of the nucleus"/>
    <property type="evidence" value="ECO:0007669"/>
    <property type="project" value="TreeGrafter"/>
</dbReference>
<evidence type="ECO:0000313" key="2">
    <source>
        <dbReference type="EMBL" id="KAG5563993.1"/>
    </source>
</evidence>
<feature type="compositionally biased region" description="Polar residues" evidence="1">
    <location>
        <begin position="1"/>
        <end position="14"/>
    </location>
</feature>
<dbReference type="InterPro" id="IPR040040">
    <property type="entry name" value="ATG11"/>
</dbReference>
<dbReference type="AlphaFoldDB" id="A0AAV6LFT6"/>
<dbReference type="GO" id="GO:0034045">
    <property type="term" value="C:phagophore assembly site membrane"/>
    <property type="evidence" value="ECO:0007669"/>
    <property type="project" value="TreeGrafter"/>
</dbReference>
<evidence type="ECO:0000256" key="1">
    <source>
        <dbReference type="SAM" id="MobiDB-lite"/>
    </source>
</evidence>
<evidence type="ECO:0000313" key="3">
    <source>
        <dbReference type="Proteomes" id="UP000823749"/>
    </source>
</evidence>
<feature type="region of interest" description="Disordered" evidence="1">
    <location>
        <begin position="1"/>
        <end position="36"/>
    </location>
</feature>
<keyword evidence="3" id="KW-1185">Reference proteome</keyword>
<dbReference type="GO" id="GO:0000045">
    <property type="term" value="P:autophagosome assembly"/>
    <property type="evidence" value="ECO:0007669"/>
    <property type="project" value="InterPro"/>
</dbReference>
<dbReference type="Proteomes" id="UP000823749">
    <property type="component" value="Chromosome 1"/>
</dbReference>
<comment type="caution">
    <text evidence="2">The sequence shown here is derived from an EMBL/GenBank/DDBJ whole genome shotgun (WGS) entry which is preliminary data.</text>
</comment>
<dbReference type="GO" id="GO:0060090">
    <property type="term" value="F:molecular adaptor activity"/>
    <property type="evidence" value="ECO:0007669"/>
    <property type="project" value="TreeGrafter"/>
</dbReference>
<dbReference type="GO" id="GO:1990316">
    <property type="term" value="C:Atg1/ULK1 kinase complex"/>
    <property type="evidence" value="ECO:0007669"/>
    <property type="project" value="TreeGrafter"/>
</dbReference>
<dbReference type="PANTHER" id="PTHR13222">
    <property type="entry name" value="RB1-INDUCIBLE COILED-COIL"/>
    <property type="match status" value="1"/>
</dbReference>
<dbReference type="EMBL" id="JACTNZ010000001">
    <property type="protein sequence ID" value="KAG5563993.1"/>
    <property type="molecule type" value="Genomic_DNA"/>
</dbReference>